<reference evidence="2 3" key="1">
    <citation type="journal article" date="2018" name="Sci. Data">
        <title>The draft genome sequence of cork oak.</title>
        <authorList>
            <person name="Ramos A.M."/>
            <person name="Usie A."/>
            <person name="Barbosa P."/>
            <person name="Barros P.M."/>
            <person name="Capote T."/>
            <person name="Chaves I."/>
            <person name="Simoes F."/>
            <person name="Abreu I."/>
            <person name="Carrasquinho I."/>
            <person name="Faro C."/>
            <person name="Guimaraes J.B."/>
            <person name="Mendonca D."/>
            <person name="Nobrega F."/>
            <person name="Rodrigues L."/>
            <person name="Saibo N.J.M."/>
            <person name="Varela M.C."/>
            <person name="Egas C."/>
            <person name="Matos J."/>
            <person name="Miguel C.M."/>
            <person name="Oliveira M.M."/>
            <person name="Ricardo C.P."/>
            <person name="Goncalves S."/>
        </authorList>
    </citation>
    <scope>NUCLEOTIDE SEQUENCE [LARGE SCALE GENOMIC DNA]</scope>
    <source>
        <strain evidence="3">cv. HL8</strain>
    </source>
</reference>
<dbReference type="PANTHER" id="PTHR36759:SF1">
    <property type="entry name" value="DYNEIN BETA CHAIN, CILIARY PROTEIN"/>
    <property type="match status" value="1"/>
</dbReference>
<name>A0AAW0K3J6_QUESU</name>
<sequence length="83" mass="9233">MPKLRNTKPDSGYEETPAPPGTLNVAQLRQIILLHQGKAADHEGPVDIQQIAEKFRIDVVQVQRIVQFLSMPPEDSSKSENSV</sequence>
<comment type="caution">
    <text evidence="2">The sequence shown here is derived from an EMBL/GenBank/DDBJ whole genome shotgun (WGS) entry which is preliminary data.</text>
</comment>
<protein>
    <submittedName>
        <fullName evidence="2">Uncharacterized protein</fullName>
    </submittedName>
</protein>
<accession>A0AAW0K3J6</accession>
<dbReference type="EMBL" id="PKMF04000406">
    <property type="protein sequence ID" value="KAK7833469.1"/>
    <property type="molecule type" value="Genomic_DNA"/>
</dbReference>
<dbReference type="Proteomes" id="UP000237347">
    <property type="component" value="Unassembled WGS sequence"/>
</dbReference>
<gene>
    <name evidence="2" type="ORF">CFP56_025614</name>
</gene>
<dbReference type="PANTHER" id="PTHR36759">
    <property type="entry name" value="DYNEIN BETA CHAIN, CILIARY PROTEIN"/>
    <property type="match status" value="1"/>
</dbReference>
<organism evidence="2 3">
    <name type="scientific">Quercus suber</name>
    <name type="common">Cork oak</name>
    <dbReference type="NCBI Taxonomy" id="58331"/>
    <lineage>
        <taxon>Eukaryota</taxon>
        <taxon>Viridiplantae</taxon>
        <taxon>Streptophyta</taxon>
        <taxon>Embryophyta</taxon>
        <taxon>Tracheophyta</taxon>
        <taxon>Spermatophyta</taxon>
        <taxon>Magnoliopsida</taxon>
        <taxon>eudicotyledons</taxon>
        <taxon>Gunneridae</taxon>
        <taxon>Pentapetalae</taxon>
        <taxon>rosids</taxon>
        <taxon>fabids</taxon>
        <taxon>Fagales</taxon>
        <taxon>Fagaceae</taxon>
        <taxon>Quercus</taxon>
    </lineage>
</organism>
<proteinExistence type="predicted"/>
<keyword evidence="3" id="KW-1185">Reference proteome</keyword>
<feature type="region of interest" description="Disordered" evidence="1">
    <location>
        <begin position="1"/>
        <end position="21"/>
    </location>
</feature>
<evidence type="ECO:0000313" key="3">
    <source>
        <dbReference type="Proteomes" id="UP000237347"/>
    </source>
</evidence>
<evidence type="ECO:0000313" key="2">
    <source>
        <dbReference type="EMBL" id="KAK7833469.1"/>
    </source>
</evidence>
<dbReference type="AlphaFoldDB" id="A0AAW0K3J6"/>
<evidence type="ECO:0000256" key="1">
    <source>
        <dbReference type="SAM" id="MobiDB-lite"/>
    </source>
</evidence>